<evidence type="ECO:0000313" key="2">
    <source>
        <dbReference type="EMBL" id="AES67112.1"/>
    </source>
</evidence>
<keyword evidence="1" id="KW-0472">Membrane</keyword>
<dbReference type="Proteomes" id="UP000002051">
    <property type="component" value="Chromosome 2"/>
</dbReference>
<proteinExistence type="predicted"/>
<reference evidence="6" key="4">
    <citation type="journal article" date="2018" name="Nat. Plants">
        <title>Whole-genome landscape of Medicago truncatula symbiotic genes.</title>
        <authorList>
            <person name="Pecrix Y."/>
            <person name="Staton S.E."/>
            <person name="Sallet E."/>
            <person name="Lelandais-Briere C."/>
            <person name="Moreau S."/>
            <person name="Carrere S."/>
            <person name="Blein T."/>
            <person name="Jardinaud M.F."/>
            <person name="Latrasse D."/>
            <person name="Zouine M."/>
            <person name="Zahm M."/>
            <person name="Kreplak J."/>
            <person name="Mayjonade B."/>
            <person name="Satge C."/>
            <person name="Perez M."/>
            <person name="Cauet S."/>
            <person name="Marande W."/>
            <person name="Chantry-Darmon C."/>
            <person name="Lopez-Roques C."/>
            <person name="Bouchez O."/>
            <person name="Berard A."/>
            <person name="Debelle F."/>
            <person name="Munos S."/>
            <person name="Bendahmane A."/>
            <person name="Berges H."/>
            <person name="Niebel A."/>
            <person name="Buitink J."/>
            <person name="Frugier F."/>
            <person name="Benhamed M."/>
            <person name="Crespi M."/>
            <person name="Gouzy J."/>
            <person name="Gamas P."/>
        </authorList>
    </citation>
    <scope>NUCLEOTIDE SEQUENCE [LARGE SCALE GENOMIC DNA]</scope>
    <source>
        <strain evidence="6">cv. Jemalong A17</strain>
    </source>
</reference>
<dbReference type="Gramene" id="rna11699">
    <property type="protein sequence ID" value="RHN75481.1"/>
    <property type="gene ID" value="gene11699"/>
</dbReference>
<evidence type="ECO:0000313" key="3">
    <source>
        <dbReference type="EMBL" id="RHN75481.1"/>
    </source>
</evidence>
<dbReference type="ExpressionAtlas" id="G7IHH4">
    <property type="expression patterns" value="differential"/>
</dbReference>
<dbReference type="PANTHER" id="PTHR33736:SF18">
    <property type="entry name" value="F-BOX DOMAIN-CONTAINING PROTEIN"/>
    <property type="match status" value="1"/>
</dbReference>
<dbReference type="Gene3D" id="1.20.1280.50">
    <property type="match status" value="1"/>
</dbReference>
<keyword evidence="5" id="KW-1185">Reference proteome</keyword>
<protein>
    <submittedName>
        <fullName evidence="2">F-box plant-like protein</fullName>
    </submittedName>
    <submittedName>
        <fullName evidence="3">Putative F-box domain-containing protein</fullName>
    </submittedName>
</protein>
<dbReference type="OrthoDB" id="671172at2759"/>
<evidence type="ECO:0000313" key="4">
    <source>
        <dbReference type="EnsemblPlants" id="AES67112"/>
    </source>
</evidence>
<reference evidence="2 5" key="2">
    <citation type="journal article" date="2014" name="BMC Genomics">
        <title>An improved genome release (version Mt4.0) for the model legume Medicago truncatula.</title>
        <authorList>
            <person name="Tang H."/>
            <person name="Krishnakumar V."/>
            <person name="Bidwell S."/>
            <person name="Rosen B."/>
            <person name="Chan A."/>
            <person name="Zhou S."/>
            <person name="Gentzbittel L."/>
            <person name="Childs K.L."/>
            <person name="Yandell M."/>
            <person name="Gundlach H."/>
            <person name="Mayer K.F."/>
            <person name="Schwartz D.C."/>
            <person name="Town C.D."/>
        </authorList>
    </citation>
    <scope>GENOME REANNOTATION</scope>
    <source>
        <strain evidence="4 5">cv. Jemalong A17</strain>
    </source>
</reference>
<dbReference type="STRING" id="3880.G7IHH4"/>
<accession>G7IHH4</accession>
<reference evidence="4" key="3">
    <citation type="submission" date="2015-04" db="UniProtKB">
        <authorList>
            <consortium name="EnsemblPlants"/>
        </authorList>
    </citation>
    <scope>IDENTIFICATION</scope>
    <source>
        <strain evidence="4">cv. Jemalong A17</strain>
    </source>
</reference>
<dbReference type="EMBL" id="CM001218">
    <property type="protein sequence ID" value="AES67112.1"/>
    <property type="molecule type" value="Genomic_DNA"/>
</dbReference>
<organism evidence="2 5">
    <name type="scientific">Medicago truncatula</name>
    <name type="common">Barrel medic</name>
    <name type="synonym">Medicago tribuloides</name>
    <dbReference type="NCBI Taxonomy" id="3880"/>
    <lineage>
        <taxon>Eukaryota</taxon>
        <taxon>Viridiplantae</taxon>
        <taxon>Streptophyta</taxon>
        <taxon>Embryophyta</taxon>
        <taxon>Tracheophyta</taxon>
        <taxon>Spermatophyta</taxon>
        <taxon>Magnoliopsida</taxon>
        <taxon>eudicotyledons</taxon>
        <taxon>Gunneridae</taxon>
        <taxon>Pentapetalae</taxon>
        <taxon>rosids</taxon>
        <taxon>fabids</taxon>
        <taxon>Fabales</taxon>
        <taxon>Fabaceae</taxon>
        <taxon>Papilionoideae</taxon>
        <taxon>50 kb inversion clade</taxon>
        <taxon>NPAAA clade</taxon>
        <taxon>Hologalegina</taxon>
        <taxon>IRL clade</taxon>
        <taxon>Trifolieae</taxon>
        <taxon>Medicago</taxon>
    </lineage>
</organism>
<keyword evidence="1" id="KW-1133">Transmembrane helix</keyword>
<dbReference type="eggNOG" id="ENOG502QVIW">
    <property type="taxonomic scope" value="Eukaryota"/>
</dbReference>
<feature type="transmembrane region" description="Helical" evidence="1">
    <location>
        <begin position="297"/>
        <end position="317"/>
    </location>
</feature>
<dbReference type="EMBL" id="PSQE01000002">
    <property type="protein sequence ID" value="RHN75481.1"/>
    <property type="molecule type" value="Genomic_DNA"/>
</dbReference>
<dbReference type="PaxDb" id="3880-AES67112"/>
<dbReference type="OMA" id="FTEHTWQ"/>
<dbReference type="PANTHER" id="PTHR33736">
    <property type="entry name" value="F-BOX PROTEIN-RELATED"/>
    <property type="match status" value="1"/>
</dbReference>
<dbReference type="InterPro" id="IPR045283">
    <property type="entry name" value="AT3G44326-like"/>
</dbReference>
<gene>
    <name evidence="4" type="primary">11417523</name>
    <name evidence="2" type="ordered locus">MTR_2g086920</name>
    <name evidence="3" type="ORF">MtrunA17_Chr2g0321721</name>
</gene>
<sequence length="321" mass="36815">MDSPITTIHPYILQSHILSRLDGTSLTSVSSTATHLHNLCTEHHLWQKIITSTWPSLNNPSATSLISTFPSSHRSIFSDSFPSIHYSSSSSDTSSSSSLALSAPKELFSAVDLYYKGRPVFSKLLRTETHKGWFLCSPLWIEILEPNEIIETNIKFEQNDVVEWLEQNLSLSWIIIEPTRKRSVNLSSRLPVTVRRHWLTGELEVLYGTVMGMVQCMVKVTCCGKVGGEMHVTGVSFSMEDMDGRHLIGRDSLGILVGAMEKGERWKVDIDREKKRFEEFCGRKRERREKKLRRERVMDMIIMVVAIVVFAFLFRFVRFWV</sequence>
<dbReference type="InterPro" id="IPR036047">
    <property type="entry name" value="F-box-like_dom_sf"/>
</dbReference>
<evidence type="ECO:0000313" key="5">
    <source>
        <dbReference type="Proteomes" id="UP000002051"/>
    </source>
</evidence>
<reference evidence="3" key="5">
    <citation type="journal article" date="2018" name="Nat. Plants">
        <title>Whole-genome landscape of Medicago truncatula symbiotic genes.</title>
        <authorList>
            <person name="Pecrix Y."/>
            <person name="Gamas P."/>
            <person name="Carrere S."/>
        </authorList>
    </citation>
    <scope>NUCLEOTIDE SEQUENCE</scope>
    <source>
        <tissue evidence="3">Leaves</tissue>
    </source>
</reference>
<dbReference type="AlphaFoldDB" id="G7IHH4"/>
<dbReference type="EnsemblPlants" id="AES67112">
    <property type="protein sequence ID" value="AES67112"/>
    <property type="gene ID" value="MTR_2g086920"/>
</dbReference>
<dbReference type="Proteomes" id="UP000265566">
    <property type="component" value="Chromosome 2"/>
</dbReference>
<evidence type="ECO:0000313" key="6">
    <source>
        <dbReference type="Proteomes" id="UP000265566"/>
    </source>
</evidence>
<name>G7IHH4_MEDTR</name>
<dbReference type="KEGG" id="mtr:11417523"/>
<dbReference type="HOGENOM" id="CLU_057235_0_0_1"/>
<reference evidence="2 5" key="1">
    <citation type="journal article" date="2011" name="Nature">
        <title>The Medicago genome provides insight into the evolution of rhizobial symbioses.</title>
        <authorList>
            <person name="Young N.D."/>
            <person name="Debelle F."/>
            <person name="Oldroyd G.E."/>
            <person name="Geurts R."/>
            <person name="Cannon S.B."/>
            <person name="Udvardi M.K."/>
            <person name="Benedito V.A."/>
            <person name="Mayer K.F."/>
            <person name="Gouzy J."/>
            <person name="Schoof H."/>
            <person name="Van de Peer Y."/>
            <person name="Proost S."/>
            <person name="Cook D.R."/>
            <person name="Meyers B.C."/>
            <person name="Spannagl M."/>
            <person name="Cheung F."/>
            <person name="De Mita S."/>
            <person name="Krishnakumar V."/>
            <person name="Gundlach H."/>
            <person name="Zhou S."/>
            <person name="Mudge J."/>
            <person name="Bharti A.K."/>
            <person name="Murray J.D."/>
            <person name="Naoumkina M.A."/>
            <person name="Rosen B."/>
            <person name="Silverstein K.A."/>
            <person name="Tang H."/>
            <person name="Rombauts S."/>
            <person name="Zhao P.X."/>
            <person name="Zhou P."/>
            <person name="Barbe V."/>
            <person name="Bardou P."/>
            <person name="Bechner M."/>
            <person name="Bellec A."/>
            <person name="Berger A."/>
            <person name="Berges H."/>
            <person name="Bidwell S."/>
            <person name="Bisseling T."/>
            <person name="Choisne N."/>
            <person name="Couloux A."/>
            <person name="Denny R."/>
            <person name="Deshpande S."/>
            <person name="Dai X."/>
            <person name="Doyle J.J."/>
            <person name="Dudez A.M."/>
            <person name="Farmer A.D."/>
            <person name="Fouteau S."/>
            <person name="Franken C."/>
            <person name="Gibelin C."/>
            <person name="Gish J."/>
            <person name="Goldstein S."/>
            <person name="Gonzalez A.J."/>
            <person name="Green P.J."/>
            <person name="Hallab A."/>
            <person name="Hartog M."/>
            <person name="Hua A."/>
            <person name="Humphray S.J."/>
            <person name="Jeong D.H."/>
            <person name="Jing Y."/>
            <person name="Jocker A."/>
            <person name="Kenton S.M."/>
            <person name="Kim D.J."/>
            <person name="Klee K."/>
            <person name="Lai H."/>
            <person name="Lang C."/>
            <person name="Lin S."/>
            <person name="Macmil S.L."/>
            <person name="Magdelenat G."/>
            <person name="Matthews L."/>
            <person name="McCorrison J."/>
            <person name="Monaghan E.L."/>
            <person name="Mun J.H."/>
            <person name="Najar F.Z."/>
            <person name="Nicholson C."/>
            <person name="Noirot C."/>
            <person name="O'Bleness M."/>
            <person name="Paule C.R."/>
            <person name="Poulain J."/>
            <person name="Prion F."/>
            <person name="Qin B."/>
            <person name="Qu C."/>
            <person name="Retzel E.F."/>
            <person name="Riddle C."/>
            <person name="Sallet E."/>
            <person name="Samain S."/>
            <person name="Samson N."/>
            <person name="Sanders I."/>
            <person name="Saurat O."/>
            <person name="Scarpelli C."/>
            <person name="Schiex T."/>
            <person name="Segurens B."/>
            <person name="Severin A.J."/>
            <person name="Sherrier D.J."/>
            <person name="Shi R."/>
            <person name="Sims S."/>
            <person name="Singer S.R."/>
            <person name="Sinharoy S."/>
            <person name="Sterck L."/>
            <person name="Viollet A."/>
            <person name="Wang B.B."/>
            <person name="Wang K."/>
            <person name="Wang M."/>
            <person name="Wang X."/>
            <person name="Warfsmann J."/>
            <person name="Weissenbach J."/>
            <person name="White D.D."/>
            <person name="White J.D."/>
            <person name="Wiley G.B."/>
            <person name="Wincker P."/>
            <person name="Xing Y."/>
            <person name="Yang L."/>
            <person name="Yao Z."/>
            <person name="Ying F."/>
            <person name="Zhai J."/>
            <person name="Zhou L."/>
            <person name="Zuber A."/>
            <person name="Denarie J."/>
            <person name="Dixon R.A."/>
            <person name="May G.D."/>
            <person name="Schwartz D.C."/>
            <person name="Rogers J."/>
            <person name="Quetier F."/>
            <person name="Town C.D."/>
            <person name="Roe B.A."/>
        </authorList>
    </citation>
    <scope>NUCLEOTIDE SEQUENCE [LARGE SCALE GENOMIC DNA]</scope>
    <source>
        <strain evidence="2">A17</strain>
        <strain evidence="4 5">cv. Jemalong A17</strain>
    </source>
</reference>
<dbReference type="SUPFAM" id="SSF81383">
    <property type="entry name" value="F-box domain"/>
    <property type="match status" value="1"/>
</dbReference>
<evidence type="ECO:0000256" key="1">
    <source>
        <dbReference type="SAM" id="Phobius"/>
    </source>
</evidence>
<keyword evidence="1" id="KW-0812">Transmembrane</keyword>